<dbReference type="Gene3D" id="3.20.20.140">
    <property type="entry name" value="Metal-dependent hydrolases"/>
    <property type="match status" value="1"/>
</dbReference>
<protein>
    <submittedName>
        <fullName evidence="1">Uncharacterized protein</fullName>
    </submittedName>
</protein>
<organism evidence="1 2">
    <name type="scientific">Muricaecibacterium torontonense</name>
    <dbReference type="NCBI Taxonomy" id="3032871"/>
    <lineage>
        <taxon>Bacteria</taxon>
        <taxon>Bacillati</taxon>
        <taxon>Actinomycetota</taxon>
        <taxon>Coriobacteriia</taxon>
        <taxon>Coriobacteriales</taxon>
        <taxon>Atopobiaceae</taxon>
        <taxon>Muricaecibacterium</taxon>
    </lineage>
</organism>
<evidence type="ECO:0000313" key="2">
    <source>
        <dbReference type="Proteomes" id="UP000310263"/>
    </source>
</evidence>
<evidence type="ECO:0000313" key="1">
    <source>
        <dbReference type="EMBL" id="TGY61343.1"/>
    </source>
</evidence>
<accession>A0A4S2F1F5</accession>
<proteinExistence type="predicted"/>
<dbReference type="EMBL" id="SRYE01000005">
    <property type="protein sequence ID" value="TGY61343.1"/>
    <property type="molecule type" value="Genomic_DNA"/>
</dbReference>
<dbReference type="OrthoDB" id="6637113at2"/>
<dbReference type="AlphaFoldDB" id="A0A4S2F1F5"/>
<dbReference type="RefSeq" id="WP_136013066.1">
    <property type="nucleotide sequence ID" value="NZ_SRYE01000005.1"/>
</dbReference>
<name>A0A4S2F1F5_9ACTN</name>
<dbReference type="Proteomes" id="UP000310263">
    <property type="component" value="Unassembled WGS sequence"/>
</dbReference>
<gene>
    <name evidence="1" type="ORF">E5334_07990</name>
</gene>
<reference evidence="1 2" key="1">
    <citation type="submission" date="2019-04" db="EMBL/GenBank/DDBJ databases">
        <title>Microbes associate with the intestines of laboratory mice.</title>
        <authorList>
            <person name="Navarre W."/>
            <person name="Wong E."/>
            <person name="Huang K."/>
            <person name="Tropini C."/>
            <person name="Ng K."/>
            <person name="Yu B."/>
        </authorList>
    </citation>
    <scope>NUCLEOTIDE SEQUENCE [LARGE SCALE GENOMIC DNA]</scope>
    <source>
        <strain evidence="1 2">NM07_P-09</strain>
    </source>
</reference>
<keyword evidence="2" id="KW-1185">Reference proteome</keyword>
<comment type="caution">
    <text evidence="1">The sequence shown here is derived from an EMBL/GenBank/DDBJ whole genome shotgun (WGS) entry which is preliminary data.</text>
</comment>
<sequence length="261" mass="27973">MIVDSSIACSLGMSSPVALAEVVHKAAGQGASEVCLVRHATSCTAAGASALAKASAYAPAGMKVTRGIMVDAQAHRIAEAQRAIDEAHEADVIMLYADKIMDEEVAGSFTVEHDAAEAQQRYYMELCAVVDRLEGWDALALVDLVRRYTALVPFEQIKPFVVQILKSLISHNCALAIDGSCVRSGLTRDKALYDILALYRELGGSFITLGSLATESWMIGRGVDELEAMLQELGFEGVYSYHEHKAVFHGFANEGAVAMAS</sequence>